<dbReference type="RefSeq" id="WP_053380480.1">
    <property type="nucleotide sequence ID" value="NZ_CP011801.1"/>
</dbReference>
<dbReference type="GO" id="GO:0045892">
    <property type="term" value="P:negative regulation of DNA-templated transcription"/>
    <property type="evidence" value="ECO:0007669"/>
    <property type="project" value="UniProtKB-ARBA"/>
</dbReference>
<dbReference type="KEGG" id="nmv:NITMOv2_3083"/>
<evidence type="ECO:0000313" key="3">
    <source>
        <dbReference type="Proteomes" id="UP000069205"/>
    </source>
</evidence>
<dbReference type="Pfam" id="PF02583">
    <property type="entry name" value="Trns_repr_metal"/>
    <property type="match status" value="1"/>
</dbReference>
<dbReference type="AlphaFoldDB" id="A0A0K2GFV7"/>
<dbReference type="OrthoDB" id="9809524at2"/>
<organism evidence="2 3">
    <name type="scientific">Nitrospira moscoviensis</name>
    <dbReference type="NCBI Taxonomy" id="42253"/>
    <lineage>
        <taxon>Bacteria</taxon>
        <taxon>Pseudomonadati</taxon>
        <taxon>Nitrospirota</taxon>
        <taxon>Nitrospiria</taxon>
        <taxon>Nitrospirales</taxon>
        <taxon>Nitrospiraceae</taxon>
        <taxon>Nitrospira</taxon>
    </lineage>
</organism>
<keyword evidence="3" id="KW-1185">Reference proteome</keyword>
<dbReference type="GO" id="GO:0046872">
    <property type="term" value="F:metal ion binding"/>
    <property type="evidence" value="ECO:0007669"/>
    <property type="project" value="InterPro"/>
</dbReference>
<dbReference type="PATRIC" id="fig|42253.5.peg.3037"/>
<dbReference type="PANTHER" id="PTHR33677:SF3">
    <property type="entry name" value="COPPER-SENSING TRANSCRIPTIONAL REPRESSOR RICR"/>
    <property type="match status" value="1"/>
</dbReference>
<dbReference type="InterPro" id="IPR038390">
    <property type="entry name" value="Metal_Tscrpt_repr_sf"/>
</dbReference>
<evidence type="ECO:0000256" key="1">
    <source>
        <dbReference type="ARBA" id="ARBA00005260"/>
    </source>
</evidence>
<dbReference type="PANTHER" id="PTHR33677">
    <property type="entry name" value="TRANSCRIPTIONAL REPRESSOR FRMR-RELATED"/>
    <property type="match status" value="1"/>
</dbReference>
<sequence length="100" mass="11351">MKVPFLGEKTQIISEDRKADATVRLNRIEGQITGIKKMVSQGRPCVEILTQLASTQEALRGLTKLMMRNYLEKCATEAIRSKAGDEIYDELMDVIFKFAR</sequence>
<dbReference type="Gene3D" id="1.20.58.1000">
    <property type="entry name" value="Metal-sensitive repressor, helix protomer"/>
    <property type="match status" value="1"/>
</dbReference>
<evidence type="ECO:0000313" key="2">
    <source>
        <dbReference type="EMBL" id="ALA59482.1"/>
    </source>
</evidence>
<dbReference type="STRING" id="42253.NITMOv2_3083"/>
<reference evidence="2 3" key="1">
    <citation type="journal article" date="2015" name="Proc. Natl. Acad. Sci. U.S.A.">
        <title>Expanded metabolic versatility of ubiquitous nitrite-oxidizing bacteria from the genus Nitrospira.</title>
        <authorList>
            <person name="Koch H."/>
            <person name="Lucker S."/>
            <person name="Albertsen M."/>
            <person name="Kitzinger K."/>
            <person name="Herbold C."/>
            <person name="Spieck E."/>
            <person name="Nielsen P.H."/>
            <person name="Wagner M."/>
            <person name="Daims H."/>
        </authorList>
    </citation>
    <scope>NUCLEOTIDE SEQUENCE [LARGE SCALE GENOMIC DNA]</scope>
    <source>
        <strain evidence="2 3">NSP M-1</strain>
    </source>
</reference>
<protein>
    <submittedName>
        <fullName evidence="2">Putative Copper-sensing transcriptional repressor csoR</fullName>
    </submittedName>
</protein>
<dbReference type="GO" id="GO:0003677">
    <property type="term" value="F:DNA binding"/>
    <property type="evidence" value="ECO:0007669"/>
    <property type="project" value="InterPro"/>
</dbReference>
<comment type="similarity">
    <text evidence="1">Belongs to the FrmR/RcnR family.</text>
</comment>
<dbReference type="EMBL" id="CP011801">
    <property type="protein sequence ID" value="ALA59482.1"/>
    <property type="molecule type" value="Genomic_DNA"/>
</dbReference>
<gene>
    <name evidence="2" type="ORF">NITMOv2_3083</name>
</gene>
<dbReference type="Proteomes" id="UP000069205">
    <property type="component" value="Chromosome"/>
</dbReference>
<accession>A0A0K2GFV7</accession>
<name>A0A0K2GFV7_NITMO</name>
<dbReference type="InterPro" id="IPR003735">
    <property type="entry name" value="Metal_Tscrpt_repr"/>
</dbReference>
<proteinExistence type="inferred from homology"/>
<dbReference type="CDD" id="cd10148">
    <property type="entry name" value="CsoR-like_DUF156"/>
    <property type="match status" value="1"/>
</dbReference>